<dbReference type="NCBIfam" id="NF046065">
    <property type="entry name" value="MtxRegRemB"/>
    <property type="match status" value="1"/>
</dbReference>
<accession>A0ABZ3IVD0</accession>
<gene>
    <name evidence="1" type="ORF">SPACI_000060</name>
</gene>
<protein>
    <recommendedName>
        <fullName evidence="3">DUF370 domain-containing protein</fullName>
    </recommendedName>
</protein>
<dbReference type="Proteomes" id="UP000216052">
    <property type="component" value="Chromosome"/>
</dbReference>
<sequence>MFLHLGADTVIPLRNVIAILDLSITNSSNTSDYLKNVKAKNKIIDISNNSAKSFIITDQNIYLSAISSQTLKKRAGYIPVGDEE</sequence>
<evidence type="ECO:0000313" key="1">
    <source>
        <dbReference type="EMBL" id="XFO70027.1"/>
    </source>
</evidence>
<name>A0ABZ3IVD0_SPOA4</name>
<dbReference type="Pfam" id="PF04025">
    <property type="entry name" value="RemA-like"/>
    <property type="match status" value="1"/>
</dbReference>
<reference evidence="1" key="1">
    <citation type="submission" date="2024-05" db="EMBL/GenBank/DDBJ databases">
        <title>Isolation and characterization of Sporomusa carbonis sp. nov., a carboxydotrophic hydrogenogen in the genus of Sporomusa isolated from a charcoal burning pile.</title>
        <authorList>
            <person name="Boeer T."/>
            <person name="Rosenbaum F."/>
            <person name="Eysell L."/>
            <person name="Mueller V."/>
            <person name="Daniel R."/>
            <person name="Poehlein A."/>
        </authorList>
    </citation>
    <scope>NUCLEOTIDE SEQUENCE [LARGE SCALE GENOMIC DNA]</scope>
    <source>
        <strain evidence="1">DSM 3132</strain>
    </source>
</reference>
<evidence type="ECO:0008006" key="3">
    <source>
        <dbReference type="Google" id="ProtNLM"/>
    </source>
</evidence>
<proteinExistence type="predicted"/>
<dbReference type="InterPro" id="IPR007169">
    <property type="entry name" value="RemA-like"/>
</dbReference>
<dbReference type="RefSeq" id="WP_093795001.1">
    <property type="nucleotide sequence ID" value="NZ_CP155571.1"/>
</dbReference>
<dbReference type="EMBL" id="CP155571">
    <property type="protein sequence ID" value="XFO70027.1"/>
    <property type="molecule type" value="Genomic_DNA"/>
</dbReference>
<organism evidence="1 2">
    <name type="scientific">Sporomusa acidovorans (strain ATCC 49682 / DSM 3132 / Mol)</name>
    <dbReference type="NCBI Taxonomy" id="1123286"/>
    <lineage>
        <taxon>Bacteria</taxon>
        <taxon>Bacillati</taxon>
        <taxon>Bacillota</taxon>
        <taxon>Negativicutes</taxon>
        <taxon>Selenomonadales</taxon>
        <taxon>Sporomusaceae</taxon>
        <taxon>Sporomusa</taxon>
    </lineage>
</organism>
<keyword evidence="2" id="KW-1185">Reference proteome</keyword>
<evidence type="ECO:0000313" key="2">
    <source>
        <dbReference type="Proteomes" id="UP000216052"/>
    </source>
</evidence>